<dbReference type="eggNOG" id="COG1538">
    <property type="taxonomic scope" value="Bacteria"/>
</dbReference>
<evidence type="ECO:0000256" key="2">
    <source>
        <dbReference type="ARBA" id="ARBA00022452"/>
    </source>
</evidence>
<dbReference type="EMBL" id="CP003837">
    <property type="protein sequence ID" value="AGH46228.1"/>
    <property type="molecule type" value="Genomic_DNA"/>
</dbReference>
<protein>
    <recommendedName>
        <fullName evidence="9">Transporter</fullName>
    </recommendedName>
</protein>
<keyword evidence="8" id="KW-1185">Reference proteome</keyword>
<dbReference type="PATRIC" id="fig|1129794.4.peg.4106"/>
<keyword evidence="3" id="KW-0812">Transmembrane</keyword>
<feature type="chain" id="PRO_5012994565" description="Transporter" evidence="6">
    <location>
        <begin position="16"/>
        <end position="450"/>
    </location>
</feature>
<dbReference type="STRING" id="1129794.C427_4123"/>
<evidence type="ECO:0000256" key="3">
    <source>
        <dbReference type="ARBA" id="ARBA00022692"/>
    </source>
</evidence>
<dbReference type="InterPro" id="IPR051906">
    <property type="entry name" value="TolC-like"/>
</dbReference>
<accession>K7AAB6</accession>
<evidence type="ECO:0000313" key="8">
    <source>
        <dbReference type="Proteomes" id="UP000011864"/>
    </source>
</evidence>
<evidence type="ECO:0000256" key="4">
    <source>
        <dbReference type="ARBA" id="ARBA00023136"/>
    </source>
</evidence>
<dbReference type="PANTHER" id="PTHR30026">
    <property type="entry name" value="OUTER MEMBRANE PROTEIN TOLC"/>
    <property type="match status" value="1"/>
</dbReference>
<keyword evidence="4" id="KW-0472">Membrane</keyword>
<keyword evidence="5" id="KW-0998">Cell outer membrane</keyword>
<dbReference type="GO" id="GO:0015562">
    <property type="term" value="F:efflux transmembrane transporter activity"/>
    <property type="evidence" value="ECO:0007669"/>
    <property type="project" value="InterPro"/>
</dbReference>
<dbReference type="HOGENOM" id="CLU_012817_15_1_6"/>
<evidence type="ECO:0008006" key="9">
    <source>
        <dbReference type="Google" id="ProtNLM"/>
    </source>
</evidence>
<dbReference type="SUPFAM" id="SSF56954">
    <property type="entry name" value="Outer membrane efflux proteins (OEP)"/>
    <property type="match status" value="1"/>
</dbReference>
<dbReference type="OrthoDB" id="5607838at2"/>
<sequence length="450" mass="50189">MFLALIGTLSFGVFADTTIQSTPIKSTTIPSITMQDAVKIAIQHDPWLTGNQLQEKALRASSKAANYLPDPMLSMGLLNLPSDGFAFNQEPMTQFKLGIAQAFPRGDSLAIKQQQLSYQADQYPYQREDRKAKILVTVSQLWLDATKADQIIRLIKRDRVLFEQLVDIVKASYSSAQGNTRQQDVISAKLELARLDDRLTAVNSQRDSALTNLSEWLPASAQLAVSDTFVENIALPLSPELGADIKLLLERTDNMGLLHLLGRHPSLLAIEQSAKAGNTAVKLAKQKYKPQWGVNASYAYRDDDPLGQSRADFFSLGITVDIPIFGSAQQDSEVAASRLTSQAIETDKRLLQQRMLAKMLSLYQQEIRFGQREDGFLNAILPQIQEQADASLNAYTHDDGDFSDVMRARIAQLTAQIDLIDIQIEKHKIRMQLGYFLDGHTNSFPQGEYR</sequence>
<dbReference type="GO" id="GO:0009279">
    <property type="term" value="C:cell outer membrane"/>
    <property type="evidence" value="ECO:0007669"/>
    <property type="project" value="UniProtKB-SubCell"/>
</dbReference>
<dbReference type="GO" id="GO:1990281">
    <property type="term" value="C:efflux pump complex"/>
    <property type="evidence" value="ECO:0007669"/>
    <property type="project" value="TreeGrafter"/>
</dbReference>
<name>K7AAB6_9ALTE</name>
<evidence type="ECO:0000256" key="5">
    <source>
        <dbReference type="ARBA" id="ARBA00023237"/>
    </source>
</evidence>
<dbReference type="PANTHER" id="PTHR30026:SF20">
    <property type="entry name" value="OUTER MEMBRANE PROTEIN TOLC"/>
    <property type="match status" value="1"/>
</dbReference>
<dbReference type="Gene3D" id="1.20.1600.10">
    <property type="entry name" value="Outer membrane efflux proteins (OEP)"/>
    <property type="match status" value="1"/>
</dbReference>
<dbReference type="AlphaFoldDB" id="K7AAB6"/>
<dbReference type="GO" id="GO:0015288">
    <property type="term" value="F:porin activity"/>
    <property type="evidence" value="ECO:0007669"/>
    <property type="project" value="TreeGrafter"/>
</dbReference>
<evidence type="ECO:0000256" key="1">
    <source>
        <dbReference type="ARBA" id="ARBA00004442"/>
    </source>
</evidence>
<keyword evidence="6" id="KW-0732">Signal</keyword>
<feature type="signal peptide" evidence="6">
    <location>
        <begin position="1"/>
        <end position="15"/>
    </location>
</feature>
<dbReference type="KEGG" id="gps:C427_4123"/>
<proteinExistence type="predicted"/>
<gene>
    <name evidence="7" type="ORF">C427_4123</name>
</gene>
<dbReference type="Proteomes" id="UP000011864">
    <property type="component" value="Chromosome"/>
</dbReference>
<evidence type="ECO:0000313" key="7">
    <source>
        <dbReference type="EMBL" id="AGH46228.1"/>
    </source>
</evidence>
<keyword evidence="2" id="KW-1134">Transmembrane beta strand</keyword>
<organism evidence="7 8">
    <name type="scientific">Paraglaciecola psychrophila 170</name>
    <dbReference type="NCBI Taxonomy" id="1129794"/>
    <lineage>
        <taxon>Bacteria</taxon>
        <taxon>Pseudomonadati</taxon>
        <taxon>Pseudomonadota</taxon>
        <taxon>Gammaproteobacteria</taxon>
        <taxon>Alteromonadales</taxon>
        <taxon>Alteromonadaceae</taxon>
        <taxon>Paraglaciecola</taxon>
    </lineage>
</organism>
<evidence type="ECO:0000256" key="6">
    <source>
        <dbReference type="SAM" id="SignalP"/>
    </source>
</evidence>
<reference evidence="7 8" key="1">
    <citation type="journal article" date="2013" name="Genome Announc.">
        <title>Complete Genome Sequence of Glaciecola psychrophila Strain 170T.</title>
        <authorList>
            <person name="Yin J."/>
            <person name="Chen J."/>
            <person name="Liu G."/>
            <person name="Yu Y."/>
            <person name="Song L."/>
            <person name="Wang X."/>
            <person name="Qu X."/>
        </authorList>
    </citation>
    <scope>NUCLEOTIDE SEQUENCE [LARGE SCALE GENOMIC DNA]</scope>
    <source>
        <strain evidence="7 8">170</strain>
    </source>
</reference>
<comment type="subcellular location">
    <subcellularLocation>
        <location evidence="1">Cell outer membrane</location>
    </subcellularLocation>
</comment>